<dbReference type="PANTHER" id="PTHR13817:SF73">
    <property type="entry name" value="FIBRONECTIN TYPE-III DOMAIN-CONTAINING PROTEIN"/>
    <property type="match status" value="1"/>
</dbReference>
<dbReference type="Gene3D" id="2.60.40.10">
    <property type="entry name" value="Immunoglobulins"/>
    <property type="match status" value="3"/>
</dbReference>
<feature type="domain" description="Fibronectin type-III" evidence="2">
    <location>
        <begin position="170"/>
        <end position="273"/>
    </location>
</feature>
<reference evidence="3" key="1">
    <citation type="journal article" date="2020" name="mSystems">
        <title>Genome- and Community-Level Interaction Insights into Carbon Utilization and Element Cycling Functions of Hydrothermarchaeota in Hydrothermal Sediment.</title>
        <authorList>
            <person name="Zhou Z."/>
            <person name="Liu Y."/>
            <person name="Xu W."/>
            <person name="Pan J."/>
            <person name="Luo Z.H."/>
            <person name="Li M."/>
        </authorList>
    </citation>
    <scope>NUCLEOTIDE SEQUENCE [LARGE SCALE GENOMIC DNA]</scope>
    <source>
        <strain evidence="3">SpSt-853</strain>
    </source>
</reference>
<accession>A0A7C5ALM8</accession>
<dbReference type="InterPro" id="IPR013783">
    <property type="entry name" value="Ig-like_fold"/>
</dbReference>
<dbReference type="InterPro" id="IPR036116">
    <property type="entry name" value="FN3_sf"/>
</dbReference>
<name>A0A7C5ALM8_9BACT</name>
<dbReference type="AlphaFoldDB" id="A0A7C5ALM8"/>
<comment type="caution">
    <text evidence="3">The sequence shown here is derived from an EMBL/GenBank/DDBJ whole genome shotgun (WGS) entry which is preliminary data.</text>
</comment>
<dbReference type="SUPFAM" id="SSF49265">
    <property type="entry name" value="Fibronectin type III"/>
    <property type="match status" value="2"/>
</dbReference>
<sequence>MKHGDRIAGERHLKGKYPCSPLGLSLILLLLLAVSLACGKKERPFSPDLTLPGPVRDLRVFQDRDTLVVSWAFPRENLLGQPLVQLEGFRLYRAAAPGSAPAEGCAPDFVLVADIDLAYPKLAVVQGETVLYRDRELRPGRCYSYRVAAYGPRGLPGAWSEVVSHAWGVLPRAPGLLTVKAGDREVQLSWDQVNTLVDGTPIKDLAGYFVYRRTPGSDWQRLTPDPLAVPRFHDVALENEVEYNYMVRAVRRLGQYLLMSLDSPWQSALPQDLTPPPPPLNLVAVPTSNGVELRWEPSPAPDLAGYRVYRRRAGEAKAVRLTPALLRQPYFVDTQAVRGQTYYYMVTAVDDSPRGNESPPSAEAALNF</sequence>
<protein>
    <submittedName>
        <fullName evidence="3">Fibronectin type III domain-containing protein</fullName>
    </submittedName>
</protein>
<keyword evidence="1" id="KW-0677">Repeat</keyword>
<evidence type="ECO:0000256" key="1">
    <source>
        <dbReference type="ARBA" id="ARBA00022737"/>
    </source>
</evidence>
<proteinExistence type="predicted"/>
<dbReference type="InterPro" id="IPR003961">
    <property type="entry name" value="FN3_dom"/>
</dbReference>
<gene>
    <name evidence="3" type="ORF">ENW48_05705</name>
</gene>
<dbReference type="SMART" id="SM00060">
    <property type="entry name" value="FN3"/>
    <property type="match status" value="3"/>
</dbReference>
<dbReference type="CDD" id="cd00063">
    <property type="entry name" value="FN3"/>
    <property type="match status" value="3"/>
</dbReference>
<dbReference type="EMBL" id="DTKJ01000041">
    <property type="protein sequence ID" value="HGZ11694.1"/>
    <property type="molecule type" value="Genomic_DNA"/>
</dbReference>
<feature type="domain" description="Fibronectin type-III" evidence="2">
    <location>
        <begin position="276"/>
        <end position="368"/>
    </location>
</feature>
<evidence type="ECO:0000259" key="2">
    <source>
        <dbReference type="PROSITE" id="PS50853"/>
    </source>
</evidence>
<evidence type="ECO:0000313" key="3">
    <source>
        <dbReference type="EMBL" id="HGZ11694.1"/>
    </source>
</evidence>
<dbReference type="PROSITE" id="PS50853">
    <property type="entry name" value="FN3"/>
    <property type="match status" value="2"/>
</dbReference>
<dbReference type="PANTHER" id="PTHR13817">
    <property type="entry name" value="TITIN"/>
    <property type="match status" value="1"/>
</dbReference>
<dbReference type="InterPro" id="IPR050964">
    <property type="entry name" value="Striated_Muscle_Regulatory"/>
</dbReference>
<organism evidence="3">
    <name type="scientific">Desulfobacca acetoxidans</name>
    <dbReference type="NCBI Taxonomy" id="60893"/>
    <lineage>
        <taxon>Bacteria</taxon>
        <taxon>Pseudomonadati</taxon>
        <taxon>Thermodesulfobacteriota</taxon>
        <taxon>Desulfobaccia</taxon>
        <taxon>Desulfobaccales</taxon>
        <taxon>Desulfobaccaceae</taxon>
        <taxon>Desulfobacca</taxon>
    </lineage>
</organism>